<dbReference type="Pfam" id="PF13408">
    <property type="entry name" value="Zn_ribbon_recom"/>
    <property type="match status" value="1"/>
</dbReference>
<evidence type="ECO:0000313" key="10">
    <source>
        <dbReference type="EMBL" id="ANY83157.1"/>
    </source>
</evidence>
<dbReference type="InterPro" id="IPR038109">
    <property type="entry name" value="DNA_bind_recomb_sf"/>
</dbReference>
<dbReference type="AlphaFoldDB" id="A0A1B2ET63"/>
<evidence type="ECO:0000256" key="5">
    <source>
        <dbReference type="PROSITE-ProRule" id="PRU10137"/>
    </source>
</evidence>
<dbReference type="GO" id="GO:0003677">
    <property type="term" value="F:DNA binding"/>
    <property type="evidence" value="ECO:0007669"/>
    <property type="project" value="UniProtKB-KW"/>
</dbReference>
<dbReference type="PROSITE" id="PS51736">
    <property type="entry name" value="RECOMBINASES_3"/>
    <property type="match status" value="1"/>
</dbReference>
<dbReference type="PROSITE" id="PS00397">
    <property type="entry name" value="RECOMBINASES_1"/>
    <property type="match status" value="1"/>
</dbReference>
<feature type="active site" description="O-(5'-phospho-DNA)-serine intermediate" evidence="4 5">
    <location>
        <position position="13"/>
    </location>
</feature>
<dbReference type="InterPro" id="IPR011109">
    <property type="entry name" value="DNA_bind_recombinase_dom"/>
</dbReference>
<dbReference type="EMBL" id="CP016617">
    <property type="protein sequence ID" value="ANY83157.1"/>
    <property type="molecule type" value="Genomic_DNA"/>
</dbReference>
<evidence type="ECO:0000256" key="4">
    <source>
        <dbReference type="PIRSR" id="PIRSR606118-50"/>
    </source>
</evidence>
<accession>A0A1B2ET63</accession>
<dbReference type="InterPro" id="IPR006119">
    <property type="entry name" value="Resolv_N"/>
</dbReference>
<sequence>MSDRRIALYARVSTEQQARDHTIASQVAALHERITADEQSLAPEDAYVDEGYSGSVLVRPALERLRDAVATGEIERVYVLAPDRLARRYAHQVLLMEEFRRAGAEVIFLNHAIGGTAEDDLLLQIQGVIAEYERSKILERSRRGRRHAAQSGLVSAFTTGPYGYRYVPKALGGGVARFEVVPEEARVVRLIFAWVGLERISLREVCRRLQQAGVVTRRGSTRWYASTLGGMLTNTTYIGRAIYGHARYVFGPPKLLRPLRGHPHPCRRPSVRVKVPREEWIEVPVPAMVDPAVFEAAQMQLQENRQRKRESRAGPRWLLQGLTVCRRCGYAYYGKTAPQSKRDPAKGVYCYYRCIGTDGYRFDDHAVCDNPQIRGDYLEQAVWDRVRALLEDPDRMAGEYHRRLTQTQDRTGSSDYVLQLERQIARLQRGIGRLIDSYAEGVIEPAEFQPRIAGLKTRRARLEEQRRVAVEEAQAERELTLMIGRLEEFATRVSDGLDELDFAGKQALIRTLVRRIEIDRNHVEVIFRVPPPTPEGSSPSEPHPHSETWHHCTSDNTATARLWN</sequence>
<dbReference type="PANTHER" id="PTHR30461">
    <property type="entry name" value="DNA-INVERTASE FROM LAMBDOID PROPHAGE"/>
    <property type="match status" value="1"/>
</dbReference>
<dbReference type="Gene3D" id="3.40.50.1390">
    <property type="entry name" value="Resolvase, N-terminal catalytic domain"/>
    <property type="match status" value="1"/>
</dbReference>
<dbReference type="GO" id="GO:0000150">
    <property type="term" value="F:DNA strand exchange activity"/>
    <property type="evidence" value="ECO:0007669"/>
    <property type="project" value="InterPro"/>
</dbReference>
<dbReference type="Pfam" id="PF07508">
    <property type="entry name" value="Recombinase"/>
    <property type="match status" value="1"/>
</dbReference>
<keyword evidence="1" id="KW-0229">DNA integration</keyword>
<feature type="domain" description="Recombinase" evidence="9">
    <location>
        <begin position="161"/>
        <end position="308"/>
    </location>
</feature>
<dbReference type="CDD" id="cd00338">
    <property type="entry name" value="Ser_Recombinase"/>
    <property type="match status" value="1"/>
</dbReference>
<evidence type="ECO:0000256" key="1">
    <source>
        <dbReference type="ARBA" id="ARBA00022908"/>
    </source>
</evidence>
<evidence type="ECO:0000256" key="2">
    <source>
        <dbReference type="ARBA" id="ARBA00023125"/>
    </source>
</evidence>
<evidence type="ECO:0000256" key="3">
    <source>
        <dbReference type="ARBA" id="ARBA00023172"/>
    </source>
</evidence>
<evidence type="ECO:0000256" key="6">
    <source>
        <dbReference type="SAM" id="Coils"/>
    </source>
</evidence>
<feature type="compositionally biased region" description="Polar residues" evidence="7">
    <location>
        <begin position="554"/>
        <end position="564"/>
    </location>
</feature>
<reference evidence="10" key="1">
    <citation type="submission" date="2016-07" db="EMBL/GenBank/DDBJ databases">
        <title>Microvirga ossetica sp. nov. a new species of rhizobia isolated from root nodules of the legume species Vicia alpestris Steven originated from North Ossetia region in the Caucasus.</title>
        <authorList>
            <person name="Safronova V.I."/>
            <person name="Kuznetsova I.G."/>
            <person name="Sazanova A.L."/>
            <person name="Belimov A."/>
            <person name="Andronov E."/>
            <person name="Osledkin Y.S."/>
            <person name="Onishchuk O.P."/>
            <person name="Kurchak O.N."/>
            <person name="Shaposhnikov A.I."/>
            <person name="Willems A."/>
            <person name="Tikhonovich I.A."/>
        </authorList>
    </citation>
    <scope>NUCLEOTIDE SEQUENCE [LARGE SCALE GENOMIC DNA]</scope>
    <source>
        <strain evidence="10">V5/3M</strain>
        <plasmid evidence="10">unnamed1</plasmid>
    </source>
</reference>
<evidence type="ECO:0000259" key="8">
    <source>
        <dbReference type="PROSITE" id="PS51736"/>
    </source>
</evidence>
<dbReference type="Gene3D" id="3.90.1750.20">
    <property type="entry name" value="Putative Large Serine Recombinase, Chain B, Domain 2"/>
    <property type="match status" value="1"/>
</dbReference>
<dbReference type="SMART" id="SM00857">
    <property type="entry name" value="Resolvase"/>
    <property type="match status" value="1"/>
</dbReference>
<feature type="region of interest" description="Disordered" evidence="7">
    <location>
        <begin position="529"/>
        <end position="564"/>
    </location>
</feature>
<keyword evidence="3" id="KW-0233">DNA recombination</keyword>
<dbReference type="Pfam" id="PF00239">
    <property type="entry name" value="Resolvase"/>
    <property type="match status" value="1"/>
</dbReference>
<dbReference type="KEGG" id="moc:BB934_33785"/>
<organism evidence="10">
    <name type="scientific">Microvirga ossetica</name>
    <dbReference type="NCBI Taxonomy" id="1882682"/>
    <lineage>
        <taxon>Bacteria</taxon>
        <taxon>Pseudomonadati</taxon>
        <taxon>Pseudomonadota</taxon>
        <taxon>Alphaproteobacteria</taxon>
        <taxon>Hyphomicrobiales</taxon>
        <taxon>Methylobacteriaceae</taxon>
        <taxon>Microvirga</taxon>
    </lineage>
</organism>
<name>A0A1B2ET63_9HYPH</name>
<feature type="coiled-coil region" evidence="6">
    <location>
        <begin position="452"/>
        <end position="479"/>
    </location>
</feature>
<dbReference type="InterPro" id="IPR036162">
    <property type="entry name" value="Resolvase-like_N_sf"/>
</dbReference>
<dbReference type="InterPro" id="IPR006118">
    <property type="entry name" value="Recombinase_CS"/>
</dbReference>
<protein>
    <submittedName>
        <fullName evidence="10">DNA recombinase</fullName>
    </submittedName>
</protein>
<dbReference type="PROSITE" id="PS51737">
    <property type="entry name" value="RECOMBINASE_DNA_BIND"/>
    <property type="match status" value="1"/>
</dbReference>
<keyword evidence="10" id="KW-0614">Plasmid</keyword>
<dbReference type="SUPFAM" id="SSF53041">
    <property type="entry name" value="Resolvase-like"/>
    <property type="match status" value="1"/>
</dbReference>
<dbReference type="PANTHER" id="PTHR30461:SF23">
    <property type="entry name" value="DNA RECOMBINASE-RELATED"/>
    <property type="match status" value="1"/>
</dbReference>
<dbReference type="GO" id="GO:0015074">
    <property type="term" value="P:DNA integration"/>
    <property type="evidence" value="ECO:0007669"/>
    <property type="project" value="UniProtKB-KW"/>
</dbReference>
<dbReference type="RefSeq" id="WP_099514216.1">
    <property type="nucleotide sequence ID" value="NZ_CP016617.1"/>
</dbReference>
<proteinExistence type="predicted"/>
<dbReference type="InterPro" id="IPR050639">
    <property type="entry name" value="SSR_resolvase"/>
</dbReference>
<feature type="domain" description="Resolvase/invertase-type recombinase catalytic" evidence="8">
    <location>
        <begin position="5"/>
        <end position="152"/>
    </location>
</feature>
<evidence type="ECO:0000256" key="7">
    <source>
        <dbReference type="SAM" id="MobiDB-lite"/>
    </source>
</evidence>
<gene>
    <name evidence="10" type="ORF">BB934_33785</name>
</gene>
<keyword evidence="6" id="KW-0175">Coiled coil</keyword>
<keyword evidence="2" id="KW-0238">DNA-binding</keyword>
<geneLocation type="plasmid" evidence="10">
    <name>unnamed1</name>
</geneLocation>
<evidence type="ECO:0000259" key="9">
    <source>
        <dbReference type="PROSITE" id="PS51737"/>
    </source>
</evidence>
<dbReference type="InterPro" id="IPR025827">
    <property type="entry name" value="Zn_ribbon_recom_dom"/>
</dbReference>
<feature type="compositionally biased region" description="Basic and acidic residues" evidence="7">
    <location>
        <begin position="542"/>
        <end position="553"/>
    </location>
</feature>